<dbReference type="AlphaFoldDB" id="A0A6J6I2N9"/>
<feature type="compositionally biased region" description="Low complexity" evidence="1">
    <location>
        <begin position="65"/>
        <end position="80"/>
    </location>
</feature>
<evidence type="ECO:0000256" key="1">
    <source>
        <dbReference type="SAM" id="MobiDB-lite"/>
    </source>
</evidence>
<feature type="region of interest" description="Disordered" evidence="1">
    <location>
        <begin position="52"/>
        <end position="90"/>
    </location>
</feature>
<sequence length="90" mass="9613">MKKLVWFIAGIAIGAVAARQIEENPAARKAYEEAKASVSEFRDAVLEGFQEREAELSKPKRKPAAAKTTAARSKSAASKKTGPKSKPAGK</sequence>
<gene>
    <name evidence="2" type="ORF">UFOPK1931_00316</name>
</gene>
<reference evidence="2" key="1">
    <citation type="submission" date="2020-05" db="EMBL/GenBank/DDBJ databases">
        <authorList>
            <person name="Chiriac C."/>
            <person name="Salcher M."/>
            <person name="Ghai R."/>
            <person name="Kavagutti S V."/>
        </authorList>
    </citation>
    <scope>NUCLEOTIDE SEQUENCE</scope>
</reference>
<accession>A0A6J6I2N9</accession>
<evidence type="ECO:0000313" key="2">
    <source>
        <dbReference type="EMBL" id="CAB4618119.1"/>
    </source>
</evidence>
<organism evidence="2">
    <name type="scientific">freshwater metagenome</name>
    <dbReference type="NCBI Taxonomy" id="449393"/>
    <lineage>
        <taxon>unclassified sequences</taxon>
        <taxon>metagenomes</taxon>
        <taxon>ecological metagenomes</taxon>
    </lineage>
</organism>
<name>A0A6J6I2N9_9ZZZZ</name>
<protein>
    <submittedName>
        <fullName evidence="2">Unannotated protein</fullName>
    </submittedName>
</protein>
<dbReference type="EMBL" id="CAEZVE010000037">
    <property type="protein sequence ID" value="CAB4618119.1"/>
    <property type="molecule type" value="Genomic_DNA"/>
</dbReference>
<proteinExistence type="predicted"/>
<feature type="compositionally biased region" description="Basic residues" evidence="1">
    <location>
        <begin position="81"/>
        <end position="90"/>
    </location>
</feature>